<dbReference type="AlphaFoldDB" id="X1NDT5"/>
<gene>
    <name evidence="1" type="ORF">S06H3_32314</name>
</gene>
<feature type="non-terminal residue" evidence="1">
    <location>
        <position position="1"/>
    </location>
</feature>
<evidence type="ECO:0000313" key="1">
    <source>
        <dbReference type="EMBL" id="GAI28366.1"/>
    </source>
</evidence>
<dbReference type="EMBL" id="BARV01019209">
    <property type="protein sequence ID" value="GAI28366.1"/>
    <property type="molecule type" value="Genomic_DNA"/>
</dbReference>
<protein>
    <submittedName>
        <fullName evidence="1">Uncharacterized protein</fullName>
    </submittedName>
</protein>
<accession>X1NDT5</accession>
<reference evidence="1" key="1">
    <citation type="journal article" date="2014" name="Front. Microbiol.">
        <title>High frequency of phylogenetically diverse reductive dehalogenase-homologous genes in deep subseafloor sedimentary metagenomes.</title>
        <authorList>
            <person name="Kawai M."/>
            <person name="Futagami T."/>
            <person name="Toyoda A."/>
            <person name="Takaki Y."/>
            <person name="Nishi S."/>
            <person name="Hori S."/>
            <person name="Arai W."/>
            <person name="Tsubouchi T."/>
            <person name="Morono Y."/>
            <person name="Uchiyama I."/>
            <person name="Ito T."/>
            <person name="Fujiyama A."/>
            <person name="Inagaki F."/>
            <person name="Takami H."/>
        </authorList>
    </citation>
    <scope>NUCLEOTIDE SEQUENCE</scope>
    <source>
        <strain evidence="1">Expedition CK06-06</strain>
    </source>
</reference>
<name>X1NDT5_9ZZZZ</name>
<organism evidence="1">
    <name type="scientific">marine sediment metagenome</name>
    <dbReference type="NCBI Taxonomy" id="412755"/>
    <lineage>
        <taxon>unclassified sequences</taxon>
        <taxon>metagenomes</taxon>
        <taxon>ecological metagenomes</taxon>
    </lineage>
</organism>
<comment type="caution">
    <text evidence="1">The sequence shown here is derived from an EMBL/GenBank/DDBJ whole genome shotgun (WGS) entry which is preliminary data.</text>
</comment>
<proteinExistence type="predicted"/>
<sequence length="35" mass="4010">PENIVHGNVLTTFVRSTPLEMTKRLWGMLQISVLQ</sequence>